<protein>
    <recommendedName>
        <fullName evidence="8">Polysaccharide biosynthesis protein C-terminal domain-containing protein</fullName>
    </recommendedName>
</protein>
<dbReference type="GO" id="GO:0005886">
    <property type="term" value="C:plasma membrane"/>
    <property type="evidence" value="ECO:0007669"/>
    <property type="project" value="UniProtKB-SubCell"/>
</dbReference>
<keyword evidence="3 6" id="KW-0812">Transmembrane</keyword>
<keyword evidence="5 6" id="KW-0472">Membrane</keyword>
<organism evidence="7">
    <name type="scientific">marine sediment metagenome</name>
    <dbReference type="NCBI Taxonomy" id="412755"/>
    <lineage>
        <taxon>unclassified sequences</taxon>
        <taxon>metagenomes</taxon>
        <taxon>ecological metagenomes</taxon>
    </lineage>
</organism>
<feature type="transmembrane region" description="Helical" evidence="6">
    <location>
        <begin position="59"/>
        <end position="77"/>
    </location>
</feature>
<evidence type="ECO:0000256" key="6">
    <source>
        <dbReference type="SAM" id="Phobius"/>
    </source>
</evidence>
<evidence type="ECO:0000256" key="5">
    <source>
        <dbReference type="ARBA" id="ARBA00023136"/>
    </source>
</evidence>
<evidence type="ECO:0000256" key="4">
    <source>
        <dbReference type="ARBA" id="ARBA00022989"/>
    </source>
</evidence>
<keyword evidence="2" id="KW-1003">Cell membrane</keyword>
<evidence type="ECO:0008006" key="8">
    <source>
        <dbReference type="Google" id="ProtNLM"/>
    </source>
</evidence>
<comment type="subcellular location">
    <subcellularLocation>
        <location evidence="1">Cell membrane</location>
        <topology evidence="1">Multi-pass membrane protein</topology>
    </subcellularLocation>
</comment>
<sequence length="412" mass="47775">MKEEEKEELSFNELSTNMVKNISITSGFNYLSFFIFFLGKDILLYNWLSIISASNFSIYIGYLEVFLAFILITPAVLPKFYQEIGEDKINIVNKIIFIILSFNFIIIIIVFSVVLLFGFNFNVSSFTNISFFLLIIISVIVLVSFKILESAFYGLKKSKEIGMMNLVVSLIFIIILPIIILFDILNPLTAILLYVFAYLGGLVLGIYFYLNFKSHIQIPQKLEKLDKRIGKKIIVFSYPLLLMNIFYFLNFRAGTVILGSFNQIYAVYYYLSTNLIITLISIIGFPISNMAYSYISEFFVNNNKGQIKNIYGFILQLISILEISILILIYIFSPLLIEILYNDYYSLTFIVFLKIIAFAGIIYSLNQFLSYNIIRIIKANSIITELNSYNDNIRVKYMQGKMYIMKYLIEYT</sequence>
<feature type="transmembrane region" description="Helical" evidence="6">
    <location>
        <begin position="269"/>
        <end position="289"/>
    </location>
</feature>
<evidence type="ECO:0000256" key="1">
    <source>
        <dbReference type="ARBA" id="ARBA00004651"/>
    </source>
</evidence>
<evidence type="ECO:0000256" key="3">
    <source>
        <dbReference type="ARBA" id="ARBA00022692"/>
    </source>
</evidence>
<feature type="transmembrane region" description="Helical" evidence="6">
    <location>
        <begin position="166"/>
        <end position="185"/>
    </location>
</feature>
<dbReference type="AlphaFoldDB" id="A0A0F9N3I2"/>
<feature type="transmembrane region" description="Helical" evidence="6">
    <location>
        <begin position="97"/>
        <end position="119"/>
    </location>
</feature>
<evidence type="ECO:0000256" key="2">
    <source>
        <dbReference type="ARBA" id="ARBA00022475"/>
    </source>
</evidence>
<dbReference type="InterPro" id="IPR050833">
    <property type="entry name" value="Poly_Biosynth_Transport"/>
</dbReference>
<proteinExistence type="predicted"/>
<keyword evidence="4 6" id="KW-1133">Transmembrane helix</keyword>
<gene>
    <name evidence="7" type="ORF">LCGC14_1015180</name>
</gene>
<feature type="transmembrane region" description="Helical" evidence="6">
    <location>
        <begin position="191"/>
        <end position="212"/>
    </location>
</feature>
<dbReference type="EMBL" id="LAZR01004019">
    <property type="protein sequence ID" value="KKN12569.1"/>
    <property type="molecule type" value="Genomic_DNA"/>
</dbReference>
<feature type="transmembrane region" description="Helical" evidence="6">
    <location>
        <begin position="21"/>
        <end position="39"/>
    </location>
</feature>
<feature type="transmembrane region" description="Helical" evidence="6">
    <location>
        <begin position="233"/>
        <end position="249"/>
    </location>
</feature>
<accession>A0A0F9N3I2</accession>
<dbReference type="PANTHER" id="PTHR30250:SF11">
    <property type="entry name" value="O-ANTIGEN TRANSPORTER-RELATED"/>
    <property type="match status" value="1"/>
</dbReference>
<comment type="caution">
    <text evidence="7">The sequence shown here is derived from an EMBL/GenBank/DDBJ whole genome shotgun (WGS) entry which is preliminary data.</text>
</comment>
<dbReference type="PANTHER" id="PTHR30250">
    <property type="entry name" value="PST FAMILY PREDICTED COLANIC ACID TRANSPORTER"/>
    <property type="match status" value="1"/>
</dbReference>
<name>A0A0F9N3I2_9ZZZZ</name>
<feature type="transmembrane region" description="Helical" evidence="6">
    <location>
        <begin position="125"/>
        <end position="145"/>
    </location>
</feature>
<evidence type="ECO:0000313" key="7">
    <source>
        <dbReference type="EMBL" id="KKN12569.1"/>
    </source>
</evidence>
<reference evidence="7" key="1">
    <citation type="journal article" date="2015" name="Nature">
        <title>Complex archaea that bridge the gap between prokaryotes and eukaryotes.</title>
        <authorList>
            <person name="Spang A."/>
            <person name="Saw J.H."/>
            <person name="Jorgensen S.L."/>
            <person name="Zaremba-Niedzwiedzka K."/>
            <person name="Martijn J."/>
            <person name="Lind A.E."/>
            <person name="van Eijk R."/>
            <person name="Schleper C."/>
            <person name="Guy L."/>
            <person name="Ettema T.J."/>
        </authorList>
    </citation>
    <scope>NUCLEOTIDE SEQUENCE</scope>
</reference>
<feature type="transmembrane region" description="Helical" evidence="6">
    <location>
        <begin position="344"/>
        <end position="365"/>
    </location>
</feature>
<feature type="transmembrane region" description="Helical" evidence="6">
    <location>
        <begin position="310"/>
        <end position="332"/>
    </location>
</feature>